<proteinExistence type="predicted"/>
<keyword evidence="3" id="KW-0255">Endonuclease</keyword>
<dbReference type="PANTHER" id="PTHR30408">
    <property type="entry name" value="TYPE-1 RESTRICTION ENZYME ECOKI SPECIFICITY PROTEIN"/>
    <property type="match status" value="1"/>
</dbReference>
<dbReference type="InterPro" id="IPR052021">
    <property type="entry name" value="Type-I_RS_S_subunit"/>
</dbReference>
<organism evidence="3 4">
    <name type="scientific">Pseudomonas monteilii</name>
    <dbReference type="NCBI Taxonomy" id="76759"/>
    <lineage>
        <taxon>Bacteria</taxon>
        <taxon>Pseudomonadati</taxon>
        <taxon>Pseudomonadota</taxon>
        <taxon>Gammaproteobacteria</taxon>
        <taxon>Pseudomonadales</taxon>
        <taxon>Pseudomonadaceae</taxon>
        <taxon>Pseudomonas</taxon>
    </lineage>
</organism>
<dbReference type="GO" id="GO:0009307">
    <property type="term" value="P:DNA restriction-modification system"/>
    <property type="evidence" value="ECO:0007669"/>
    <property type="project" value="UniProtKB-KW"/>
</dbReference>
<evidence type="ECO:0000256" key="1">
    <source>
        <dbReference type="ARBA" id="ARBA00022747"/>
    </source>
</evidence>
<dbReference type="SUPFAM" id="SSF116734">
    <property type="entry name" value="DNA methylase specificity domain"/>
    <property type="match status" value="2"/>
</dbReference>
<keyword evidence="3" id="KW-0540">Nuclease</keyword>
<dbReference type="InterPro" id="IPR044946">
    <property type="entry name" value="Restrct_endonuc_typeI_TRD_sf"/>
</dbReference>
<sequence>MYTVRIHSQLEDRLDAEFYNPEALKTVQKIDGLGKTKRLGQLIADGYRVVYHGTDSINGIPEEKLLSFLSPTQIDDQGSIDFSAADKLPLYYKDDYPKGLAVAGELLIEVKGNVSKVGVVPEAFPKHLMVSGSLYKASFNADTNSRYVLAFLKSKHGQVLKNRLTSNTIINYIAKDALYSIPLFAANSDVQKYIGNKVRQAEHLRAWAKELRLSVDMVLDQLCLPTTDVPSMVNCVSTERLEARLDPRPYRTHYINLVDQIKAIKHSCVSDVAKLASGCPVSSSDFIEGGEVPLVRIRNIGFDEFIDLDTGVAKELHKEEAKYQAKENMIVLGMDGIFRAQFFLSDELPMLVNQRVGMITANDIRAELLTHWLNRPEGQMQLNQWAVKTTVEHTSLSDIGRVRIPRLNADVEDDLADKLLAARRAYRYSRFLTTSASLLVEALIEGRLTEAELLTAEKALQAGNDRLDRFILRRLNTGGIDGQGPALFGDLDEIYHLLTQAEGD</sequence>
<dbReference type="GO" id="GO:0003677">
    <property type="term" value="F:DNA binding"/>
    <property type="evidence" value="ECO:0007669"/>
    <property type="project" value="UniProtKB-KW"/>
</dbReference>
<keyword evidence="1" id="KW-0680">Restriction system</keyword>
<keyword evidence="2" id="KW-0238">DNA-binding</keyword>
<dbReference type="Gene3D" id="3.90.220.20">
    <property type="entry name" value="DNA methylase specificity domains"/>
    <property type="match status" value="2"/>
</dbReference>
<gene>
    <name evidence="3" type="ORF">D0894_23680</name>
</gene>
<dbReference type="AlphaFoldDB" id="A0A399M1D5"/>
<keyword evidence="3" id="KW-0378">Hydrolase</keyword>
<comment type="caution">
    <text evidence="3">The sequence shown here is derived from an EMBL/GenBank/DDBJ whole genome shotgun (WGS) entry which is preliminary data.</text>
</comment>
<dbReference type="CDD" id="cd16961">
    <property type="entry name" value="RMtype1_S_TRD-CR_like"/>
    <property type="match status" value="1"/>
</dbReference>
<evidence type="ECO:0000313" key="4">
    <source>
        <dbReference type="Proteomes" id="UP000265875"/>
    </source>
</evidence>
<evidence type="ECO:0000313" key="3">
    <source>
        <dbReference type="EMBL" id="RII75055.1"/>
    </source>
</evidence>
<dbReference type="RefSeq" id="WP_119371503.1">
    <property type="nucleotide sequence ID" value="NZ_QWLL01000053.1"/>
</dbReference>
<dbReference type="PANTHER" id="PTHR30408:SF12">
    <property type="entry name" value="TYPE I RESTRICTION ENZYME MJAVIII SPECIFICITY SUBUNIT"/>
    <property type="match status" value="1"/>
</dbReference>
<dbReference type="Proteomes" id="UP000265875">
    <property type="component" value="Unassembled WGS sequence"/>
</dbReference>
<protein>
    <submittedName>
        <fullName evidence="3">Restriction endonuclease subunit S</fullName>
    </submittedName>
</protein>
<dbReference type="GO" id="GO:0004519">
    <property type="term" value="F:endonuclease activity"/>
    <property type="evidence" value="ECO:0007669"/>
    <property type="project" value="UniProtKB-KW"/>
</dbReference>
<reference evidence="3 4" key="1">
    <citation type="submission" date="2018-08" db="EMBL/GenBank/DDBJ databases">
        <title>Draft genome sequence of the cyanotroph, Pseudomonas monteilii BCN3.</title>
        <authorList>
            <person name="Jones L.B."/>
            <person name="Kunz D.A."/>
        </authorList>
    </citation>
    <scope>NUCLEOTIDE SEQUENCE [LARGE SCALE GENOMIC DNA]</scope>
    <source>
        <strain evidence="3 4">BCN3</strain>
    </source>
</reference>
<accession>A0A399M1D5</accession>
<name>A0A399M1D5_9PSED</name>
<evidence type="ECO:0000256" key="2">
    <source>
        <dbReference type="ARBA" id="ARBA00023125"/>
    </source>
</evidence>
<dbReference type="EMBL" id="QWLL01000053">
    <property type="protein sequence ID" value="RII75055.1"/>
    <property type="molecule type" value="Genomic_DNA"/>
</dbReference>